<name>A0A285ZWH5_9SPHI</name>
<dbReference type="InterPro" id="IPR022037">
    <property type="entry name" value="DUF3606"/>
</dbReference>
<evidence type="ECO:0000313" key="2">
    <source>
        <dbReference type="Proteomes" id="UP000219281"/>
    </source>
</evidence>
<dbReference type="Pfam" id="PF12244">
    <property type="entry name" value="DUF3606"/>
    <property type="match status" value="1"/>
</dbReference>
<accession>A0A285ZWH5</accession>
<sequence>MAIKGTATDRKKVNSSQDYELYHVAEKMGVSIQQVTGAKRATGSNDRKVIEKYISDKKKSS</sequence>
<evidence type="ECO:0008006" key="3">
    <source>
        <dbReference type="Google" id="ProtNLM"/>
    </source>
</evidence>
<dbReference type="EMBL" id="OCMT01000002">
    <property type="protein sequence ID" value="SOD13992.1"/>
    <property type="molecule type" value="Genomic_DNA"/>
</dbReference>
<dbReference type="Proteomes" id="UP000219281">
    <property type="component" value="Unassembled WGS sequence"/>
</dbReference>
<dbReference type="RefSeq" id="WP_097130185.1">
    <property type="nucleotide sequence ID" value="NZ_OCMT01000002.1"/>
</dbReference>
<dbReference type="OrthoDB" id="965891at2"/>
<reference evidence="2" key="1">
    <citation type="submission" date="2017-09" db="EMBL/GenBank/DDBJ databases">
        <authorList>
            <person name="Varghese N."/>
            <person name="Submissions S."/>
        </authorList>
    </citation>
    <scope>NUCLEOTIDE SEQUENCE [LARGE SCALE GENOMIC DNA]</scope>
    <source>
        <strain evidence="2">CGMCC 1.12803</strain>
    </source>
</reference>
<gene>
    <name evidence="1" type="ORF">SAMN06297358_1348</name>
</gene>
<evidence type="ECO:0000313" key="1">
    <source>
        <dbReference type="EMBL" id="SOD13992.1"/>
    </source>
</evidence>
<proteinExistence type="predicted"/>
<keyword evidence="2" id="KW-1185">Reference proteome</keyword>
<protein>
    <recommendedName>
        <fullName evidence="3">DUF3606 domain-containing protein</fullName>
    </recommendedName>
</protein>
<organism evidence="1 2">
    <name type="scientific">Pedobacter xixiisoli</name>
    <dbReference type="NCBI Taxonomy" id="1476464"/>
    <lineage>
        <taxon>Bacteria</taxon>
        <taxon>Pseudomonadati</taxon>
        <taxon>Bacteroidota</taxon>
        <taxon>Sphingobacteriia</taxon>
        <taxon>Sphingobacteriales</taxon>
        <taxon>Sphingobacteriaceae</taxon>
        <taxon>Pedobacter</taxon>
    </lineage>
</organism>
<dbReference type="AlphaFoldDB" id="A0A285ZWH5"/>